<evidence type="ECO:0000256" key="6">
    <source>
        <dbReference type="ARBA" id="ARBA00022553"/>
    </source>
</evidence>
<dbReference type="GO" id="GO:0005813">
    <property type="term" value="C:centrosome"/>
    <property type="evidence" value="ECO:0007669"/>
    <property type="project" value="UniProtKB-SubCell"/>
</dbReference>
<feature type="domain" description="Tyrosine-protein phosphatase" evidence="17">
    <location>
        <begin position="252"/>
        <end position="410"/>
    </location>
</feature>
<keyword evidence="7" id="KW-0132">Cell division</keyword>
<organism evidence="19 20">
    <name type="scientific">Dromaius novaehollandiae</name>
    <name type="common">Emu</name>
    <dbReference type="NCBI Taxonomy" id="8790"/>
    <lineage>
        <taxon>Eukaryota</taxon>
        <taxon>Metazoa</taxon>
        <taxon>Chordata</taxon>
        <taxon>Craniata</taxon>
        <taxon>Vertebrata</taxon>
        <taxon>Euteleostomi</taxon>
        <taxon>Archelosauria</taxon>
        <taxon>Archosauria</taxon>
        <taxon>Dinosauria</taxon>
        <taxon>Saurischia</taxon>
        <taxon>Theropoda</taxon>
        <taxon>Coelurosauria</taxon>
        <taxon>Aves</taxon>
        <taxon>Palaeognathae</taxon>
        <taxon>Casuariiformes</taxon>
        <taxon>Dromaiidae</taxon>
        <taxon>Dromaius</taxon>
    </lineage>
</organism>
<dbReference type="Pfam" id="PF22785">
    <property type="entry name" value="Tc-R-P"/>
    <property type="match status" value="1"/>
</dbReference>
<name>A0A8C4JSR4_DRONO</name>
<proteinExistence type="inferred from homology"/>
<dbReference type="InterPro" id="IPR044506">
    <property type="entry name" value="CDC14_C"/>
</dbReference>
<evidence type="ECO:0000256" key="11">
    <source>
        <dbReference type="ARBA" id="ARBA00023242"/>
    </source>
</evidence>
<keyword evidence="8" id="KW-0378">Hydrolase</keyword>
<comment type="subcellular location">
    <subcellularLocation>
        <location evidence="14">Cell projection</location>
        <location evidence="14">Kinocilium</location>
    </subcellularLocation>
    <subcellularLocation>
        <location evidence="2">Cytoplasm</location>
        <location evidence="2">Cytoskeleton</location>
        <location evidence="2">Microtubule organizing center</location>
        <location evidence="2">Centrosome</location>
    </subcellularLocation>
    <subcellularLocation>
        <location evidence="3">Cytoplasm</location>
        <location evidence="3">Cytoskeleton</location>
        <location evidence="3">Spindle pole</location>
    </subcellularLocation>
    <subcellularLocation>
        <location evidence="1">Nucleus</location>
    </subcellularLocation>
</comment>
<evidence type="ECO:0000256" key="4">
    <source>
        <dbReference type="ARBA" id="ARBA00007315"/>
    </source>
</evidence>
<dbReference type="GO" id="GO:0051301">
    <property type="term" value="P:cell division"/>
    <property type="evidence" value="ECO:0007669"/>
    <property type="project" value="UniProtKB-KW"/>
</dbReference>
<dbReference type="AlphaFoldDB" id="A0A8C4JSR4"/>
<protein>
    <submittedName>
        <fullName evidence="19">Cell division cycle 14B</fullName>
    </submittedName>
</protein>
<dbReference type="InterPro" id="IPR029260">
    <property type="entry name" value="DSPn"/>
</dbReference>
<dbReference type="Ensembl" id="ENSDNVT00000015611.1">
    <property type="protein sequence ID" value="ENSDNVP00000012956.1"/>
    <property type="gene ID" value="ENSDNVG00000008889.1"/>
</dbReference>
<dbReference type="SUPFAM" id="SSF52799">
    <property type="entry name" value="(Phosphotyrosine protein) phosphatases II"/>
    <property type="match status" value="2"/>
</dbReference>
<sequence length="584" mass="66444">MLIWVHTNVSWHSIGNSAGTDAGELWEAGVVVPPQPSVSQNTFPRLPLCVTLPLKRLAATRGLGALAPPRLLSAEKYGVYKSFKFSCISDRLHFAILCQKPKSGAANTHYFCIDDELVYENFYADFGPLNLAMVYRYCCKLNKKLKSFSLIRKKIIHYTGFDQKKQANAAFLIGSYAIIYLRESPEDVYRLLLAGNVSYLPFRDASFGTCSFHLTLLDCFHAINKALRYGFLDFNVFDVNEYEHYERAENGDFNWIIPNKFIAFSGPHSRSKIENGYPHHAPEAYFPYFKKHKVTTIIRLNKKLYDAKRFTDAGFEHYDLFFADGSTPSDTIVKTFLNICESAEGVIAVHCKAGLGRTGTLIACYIMKHYRMTAAETVAWIRINRPGSVIGPQQHFLMEKQAELWTEGDIFRAKLKENRNIAVTKILSGVDDISINDAKNRRYSDEDETNCVTQGDKLRALKSRRQAKATTTSPLTVILQSSVQKTKTSEPSISDCTDITKRTTRSAARKNSLKSLIPQRERRKRNALQQMRLMKLWYFESSVAFLNETEPFLVLSVIRPICAFFTTDTALFLNAVKFVFCFFL</sequence>
<dbReference type="Gene3D" id="3.90.190.10">
    <property type="entry name" value="Protein tyrosine phosphatase superfamily"/>
    <property type="match status" value="2"/>
</dbReference>
<dbReference type="CDD" id="cd14499">
    <property type="entry name" value="CDC14_C"/>
    <property type="match status" value="1"/>
</dbReference>
<dbReference type="GO" id="GO:0005634">
    <property type="term" value="C:nucleus"/>
    <property type="evidence" value="ECO:0007669"/>
    <property type="project" value="UniProtKB-SubCell"/>
</dbReference>
<evidence type="ECO:0000256" key="13">
    <source>
        <dbReference type="ARBA" id="ARBA00023306"/>
    </source>
</evidence>
<evidence type="ECO:0000256" key="3">
    <source>
        <dbReference type="ARBA" id="ARBA00004647"/>
    </source>
</evidence>
<keyword evidence="12" id="KW-0966">Cell projection</keyword>
<feature type="domain" description="Tyrosine specific protein phosphatases" evidence="18">
    <location>
        <begin position="334"/>
        <end position="396"/>
    </location>
</feature>
<keyword evidence="20" id="KW-1185">Reference proteome</keyword>
<keyword evidence="10" id="KW-0206">Cytoskeleton</keyword>
<dbReference type="FunFam" id="3.90.190.10:FF:000006">
    <property type="entry name" value="Dual specificity protein phosphatase CDC14B"/>
    <property type="match status" value="1"/>
</dbReference>
<comment type="catalytic activity">
    <reaction evidence="15">
        <text>O-phospho-L-seryl-[protein] + H2O = L-seryl-[protein] + phosphate</text>
        <dbReference type="Rhea" id="RHEA:20629"/>
        <dbReference type="Rhea" id="RHEA-COMP:9863"/>
        <dbReference type="Rhea" id="RHEA-COMP:11604"/>
        <dbReference type="ChEBI" id="CHEBI:15377"/>
        <dbReference type="ChEBI" id="CHEBI:29999"/>
        <dbReference type="ChEBI" id="CHEBI:43474"/>
        <dbReference type="ChEBI" id="CHEBI:83421"/>
        <dbReference type="EC" id="3.1.3.16"/>
    </reaction>
</comment>
<dbReference type="InterPro" id="IPR000387">
    <property type="entry name" value="Tyr_Pase_dom"/>
</dbReference>
<dbReference type="GO" id="GO:0060091">
    <property type="term" value="C:kinocilium"/>
    <property type="evidence" value="ECO:0007669"/>
    <property type="project" value="UniProtKB-SubCell"/>
</dbReference>
<evidence type="ECO:0000256" key="15">
    <source>
        <dbReference type="ARBA" id="ARBA00047761"/>
    </source>
</evidence>
<keyword evidence="9" id="KW-0904">Protein phosphatase</keyword>
<dbReference type="GO" id="GO:0007605">
    <property type="term" value="P:sensory perception of sound"/>
    <property type="evidence" value="ECO:0007669"/>
    <property type="project" value="UniProtKB-ARBA"/>
</dbReference>
<evidence type="ECO:0000259" key="18">
    <source>
        <dbReference type="PROSITE" id="PS50056"/>
    </source>
</evidence>
<evidence type="ECO:0000256" key="14">
    <source>
        <dbReference type="ARBA" id="ARBA00037822"/>
    </source>
</evidence>
<evidence type="ECO:0000256" key="12">
    <source>
        <dbReference type="ARBA" id="ARBA00023273"/>
    </source>
</evidence>
<comment type="catalytic activity">
    <reaction evidence="16">
        <text>O-phospho-L-threonyl-[protein] + H2O = L-threonyl-[protein] + phosphate</text>
        <dbReference type="Rhea" id="RHEA:47004"/>
        <dbReference type="Rhea" id="RHEA-COMP:11060"/>
        <dbReference type="Rhea" id="RHEA-COMP:11605"/>
        <dbReference type="ChEBI" id="CHEBI:15377"/>
        <dbReference type="ChEBI" id="CHEBI:30013"/>
        <dbReference type="ChEBI" id="CHEBI:43474"/>
        <dbReference type="ChEBI" id="CHEBI:61977"/>
        <dbReference type="EC" id="3.1.3.16"/>
    </reaction>
</comment>
<evidence type="ECO:0000256" key="1">
    <source>
        <dbReference type="ARBA" id="ARBA00004123"/>
    </source>
</evidence>
<evidence type="ECO:0000256" key="9">
    <source>
        <dbReference type="ARBA" id="ARBA00022912"/>
    </source>
</evidence>
<dbReference type="InterPro" id="IPR003595">
    <property type="entry name" value="Tyr_Pase_cat"/>
</dbReference>
<evidence type="ECO:0000313" key="19">
    <source>
        <dbReference type="Ensembl" id="ENSDNVP00000012956.1"/>
    </source>
</evidence>
<reference evidence="19" key="2">
    <citation type="submission" date="2025-09" db="UniProtKB">
        <authorList>
            <consortium name="Ensembl"/>
        </authorList>
    </citation>
    <scope>IDENTIFICATION</scope>
</reference>
<accession>A0A8C4JSR4</accession>
<keyword evidence="11" id="KW-0539">Nucleus</keyword>
<dbReference type="SMART" id="SM00195">
    <property type="entry name" value="DSPc"/>
    <property type="match status" value="1"/>
</dbReference>
<evidence type="ECO:0000256" key="16">
    <source>
        <dbReference type="ARBA" id="ARBA00048336"/>
    </source>
</evidence>
<evidence type="ECO:0000256" key="2">
    <source>
        <dbReference type="ARBA" id="ARBA00004300"/>
    </source>
</evidence>
<evidence type="ECO:0000256" key="5">
    <source>
        <dbReference type="ARBA" id="ARBA00022490"/>
    </source>
</evidence>
<evidence type="ECO:0000256" key="10">
    <source>
        <dbReference type="ARBA" id="ARBA00023212"/>
    </source>
</evidence>
<dbReference type="Proteomes" id="UP000694423">
    <property type="component" value="Unplaced"/>
</dbReference>
<evidence type="ECO:0000259" key="17">
    <source>
        <dbReference type="PROSITE" id="PS50054"/>
    </source>
</evidence>
<dbReference type="PROSITE" id="PS50054">
    <property type="entry name" value="TYR_PHOSPHATASE_DUAL"/>
    <property type="match status" value="1"/>
</dbReference>
<dbReference type="GO" id="GO:0004722">
    <property type="term" value="F:protein serine/threonine phosphatase activity"/>
    <property type="evidence" value="ECO:0007669"/>
    <property type="project" value="UniProtKB-EC"/>
</dbReference>
<dbReference type="CDD" id="cd17657">
    <property type="entry name" value="CDC14_N"/>
    <property type="match status" value="1"/>
</dbReference>
<keyword evidence="13" id="KW-0131">Cell cycle</keyword>
<keyword evidence="5" id="KW-0963">Cytoplasm</keyword>
<evidence type="ECO:0000256" key="8">
    <source>
        <dbReference type="ARBA" id="ARBA00022801"/>
    </source>
</evidence>
<evidence type="ECO:0000256" key="7">
    <source>
        <dbReference type="ARBA" id="ARBA00022618"/>
    </source>
</evidence>
<comment type="similarity">
    <text evidence="4">Belongs to the protein-tyrosine phosphatase family. Non-receptor class CDC14 subfamily.</text>
</comment>
<dbReference type="Pfam" id="PF14671">
    <property type="entry name" value="DSPn"/>
    <property type="match status" value="1"/>
</dbReference>
<dbReference type="InterPro" id="IPR029021">
    <property type="entry name" value="Prot-tyrosine_phosphatase-like"/>
</dbReference>
<dbReference type="InterPro" id="IPR050561">
    <property type="entry name" value="PTP"/>
</dbReference>
<dbReference type="PROSITE" id="PS00383">
    <property type="entry name" value="TYR_PHOSPHATASE_1"/>
    <property type="match status" value="1"/>
</dbReference>
<dbReference type="InterPro" id="IPR016130">
    <property type="entry name" value="Tyr_Pase_AS"/>
</dbReference>
<dbReference type="SMART" id="SM00404">
    <property type="entry name" value="PTPc_motif"/>
    <property type="match status" value="1"/>
</dbReference>
<keyword evidence="6" id="KW-0597">Phosphoprotein</keyword>
<evidence type="ECO:0000313" key="20">
    <source>
        <dbReference type="Proteomes" id="UP000694423"/>
    </source>
</evidence>
<reference evidence="19" key="1">
    <citation type="submission" date="2025-08" db="UniProtKB">
        <authorList>
            <consortium name="Ensembl"/>
        </authorList>
    </citation>
    <scope>IDENTIFICATION</scope>
</reference>
<dbReference type="PANTHER" id="PTHR23339">
    <property type="entry name" value="TYROSINE SPECIFIC PROTEIN PHOSPHATASE AND DUAL SPECIFICITY PROTEIN PHOSPHATASE"/>
    <property type="match status" value="1"/>
</dbReference>
<dbReference type="FunFam" id="3.90.190.10:FF:000032">
    <property type="entry name" value="dual specificity protein phosphatase CDC14A isoform X1"/>
    <property type="match status" value="1"/>
</dbReference>
<dbReference type="GO" id="GO:0000922">
    <property type="term" value="C:spindle pole"/>
    <property type="evidence" value="ECO:0007669"/>
    <property type="project" value="UniProtKB-SubCell"/>
</dbReference>
<dbReference type="InterPro" id="IPR020422">
    <property type="entry name" value="TYR_PHOSPHATASE_DUAL_dom"/>
</dbReference>
<dbReference type="PROSITE" id="PS50056">
    <property type="entry name" value="TYR_PHOSPHATASE_2"/>
    <property type="match status" value="1"/>
</dbReference>